<dbReference type="SMART" id="SM00240">
    <property type="entry name" value="FHA"/>
    <property type="match status" value="1"/>
</dbReference>
<evidence type="ECO:0000256" key="1">
    <source>
        <dbReference type="SAM" id="MobiDB-lite"/>
    </source>
</evidence>
<protein>
    <submittedName>
        <fullName evidence="5">FHA domain containing protein</fullName>
    </submittedName>
</protein>
<keyword evidence="6" id="KW-1185">Reference proteome</keyword>
<feature type="domain" description="FHA" evidence="3">
    <location>
        <begin position="24"/>
        <end position="73"/>
    </location>
</feature>
<keyword evidence="2" id="KW-0472">Membrane</keyword>
<dbReference type="CDD" id="cd00060">
    <property type="entry name" value="FHA"/>
    <property type="match status" value="1"/>
</dbReference>
<feature type="compositionally biased region" description="Pro residues" evidence="1">
    <location>
        <begin position="145"/>
        <end position="180"/>
    </location>
</feature>
<dbReference type="STRING" id="383372.Rcas_2521"/>
<organism evidence="5 6">
    <name type="scientific">Roseiflexus castenholzii (strain DSM 13941 / HLO8)</name>
    <dbReference type="NCBI Taxonomy" id="383372"/>
    <lineage>
        <taxon>Bacteria</taxon>
        <taxon>Bacillati</taxon>
        <taxon>Chloroflexota</taxon>
        <taxon>Chloroflexia</taxon>
        <taxon>Chloroflexales</taxon>
        <taxon>Roseiflexineae</taxon>
        <taxon>Roseiflexaceae</taxon>
        <taxon>Roseiflexus</taxon>
    </lineage>
</organism>
<evidence type="ECO:0000256" key="2">
    <source>
        <dbReference type="SAM" id="Phobius"/>
    </source>
</evidence>
<dbReference type="Gene3D" id="2.60.200.20">
    <property type="match status" value="1"/>
</dbReference>
<dbReference type="Proteomes" id="UP000000263">
    <property type="component" value="Chromosome"/>
</dbReference>
<dbReference type="InterPro" id="IPR000253">
    <property type="entry name" value="FHA_dom"/>
</dbReference>
<feature type="region of interest" description="Disordered" evidence="1">
    <location>
        <begin position="104"/>
        <end position="185"/>
    </location>
</feature>
<dbReference type="PROSITE" id="PS50006">
    <property type="entry name" value="FHA_DOMAIN"/>
    <property type="match status" value="1"/>
</dbReference>
<evidence type="ECO:0000313" key="6">
    <source>
        <dbReference type="Proteomes" id="UP000000263"/>
    </source>
</evidence>
<evidence type="ECO:0000259" key="4">
    <source>
        <dbReference type="PROSITE" id="PS51145"/>
    </source>
</evidence>
<dbReference type="RefSeq" id="WP_012121025.1">
    <property type="nucleotide sequence ID" value="NC_009767.1"/>
</dbReference>
<dbReference type="InterPro" id="IPR008984">
    <property type="entry name" value="SMAD_FHA_dom_sf"/>
</dbReference>
<name>A7NM46_ROSCS</name>
<feature type="compositionally biased region" description="Pro residues" evidence="1">
    <location>
        <begin position="119"/>
        <end position="138"/>
    </location>
</feature>
<keyword evidence="2" id="KW-0812">Transmembrane</keyword>
<dbReference type="InterPro" id="IPR050923">
    <property type="entry name" value="Cell_Proc_Reg/RNA_Proc"/>
</dbReference>
<dbReference type="eggNOG" id="COG1716">
    <property type="taxonomic scope" value="Bacteria"/>
</dbReference>
<gene>
    <name evidence="5" type="ordered locus">Rcas_2521</name>
</gene>
<dbReference type="HOGENOM" id="CLU_331730_0_0_0"/>
<dbReference type="Pfam" id="PF00498">
    <property type="entry name" value="FHA"/>
    <property type="match status" value="1"/>
</dbReference>
<dbReference type="PROSITE" id="PS51145">
    <property type="entry name" value="ZU5"/>
    <property type="match status" value="1"/>
</dbReference>
<dbReference type="KEGG" id="rca:Rcas_2521"/>
<evidence type="ECO:0000313" key="5">
    <source>
        <dbReference type="EMBL" id="ABU58601.1"/>
    </source>
</evidence>
<dbReference type="Gene3D" id="2.60.220.30">
    <property type="match status" value="1"/>
</dbReference>
<proteinExistence type="predicted"/>
<dbReference type="PANTHER" id="PTHR23308">
    <property type="entry name" value="NUCLEAR INHIBITOR OF PROTEIN PHOSPHATASE-1"/>
    <property type="match status" value="1"/>
</dbReference>
<reference evidence="5 6" key="1">
    <citation type="submission" date="2007-08" db="EMBL/GenBank/DDBJ databases">
        <title>Complete sequence of Roseiflexus castenholzii DSM 13941.</title>
        <authorList>
            <consortium name="US DOE Joint Genome Institute"/>
            <person name="Copeland A."/>
            <person name="Lucas S."/>
            <person name="Lapidus A."/>
            <person name="Barry K."/>
            <person name="Glavina del Rio T."/>
            <person name="Dalin E."/>
            <person name="Tice H."/>
            <person name="Pitluck S."/>
            <person name="Thompson L.S."/>
            <person name="Brettin T."/>
            <person name="Bruce D."/>
            <person name="Detter J.C."/>
            <person name="Han C."/>
            <person name="Tapia R."/>
            <person name="Schmutz J."/>
            <person name="Larimer F."/>
            <person name="Land M."/>
            <person name="Hauser L."/>
            <person name="Kyrpides N."/>
            <person name="Mikhailova N."/>
            <person name="Bryant D.A."/>
            <person name="Hanada S."/>
            <person name="Tsukatani Y."/>
            <person name="Richardson P."/>
        </authorList>
    </citation>
    <scope>NUCLEOTIDE SEQUENCE [LARGE SCALE GENOMIC DNA]</scope>
    <source>
        <strain evidence="6">DSM 13941 / HLO8</strain>
    </source>
</reference>
<accession>A7NM46</accession>
<dbReference type="InterPro" id="IPR000906">
    <property type="entry name" value="ZU5_dom"/>
</dbReference>
<dbReference type="AlphaFoldDB" id="A7NM46"/>
<keyword evidence="2" id="KW-1133">Transmembrane helix</keyword>
<dbReference type="SUPFAM" id="SSF49879">
    <property type="entry name" value="SMAD/FHA domain"/>
    <property type="match status" value="1"/>
</dbReference>
<dbReference type="EMBL" id="CP000804">
    <property type="protein sequence ID" value="ABU58601.1"/>
    <property type="molecule type" value="Genomic_DNA"/>
</dbReference>
<evidence type="ECO:0000259" key="3">
    <source>
        <dbReference type="PROSITE" id="PS50006"/>
    </source>
</evidence>
<feature type="domain" description="ZU5" evidence="4">
    <location>
        <begin position="242"/>
        <end position="378"/>
    </location>
</feature>
<feature type="transmembrane region" description="Helical" evidence="2">
    <location>
        <begin position="191"/>
        <end position="213"/>
    </location>
</feature>
<sequence length="946" mass="100266">MTSRLTGMRGPLTGRTFDIGDQPLTIGRAADNHIAIASPRASRHHAQIRREGASFVLYDLGSANGTLVNGQRVQRAVLQPGDLIDIGDEVFRFEASYQQDATVLSAPPPHAYPSQPAAPAYPPPSPAAPPHPAAPIHPPQYQSPAAPPPQPAYPPQPVYPSQPPPISPQMPPAAQPPMYAPPRSGKGGRSCLLAVLLLLALVCVAGAAGAFIFRDRLRDVPGIGNLPGIGGGPTMTRPPIQTGSAAVGSGQAAAIAMPGGGPMIEVPPGAVPTNPDGSPGMLTFSVAPAPDQPVNLSPDMALSGSLYQFEPEDVTFAVPVRITLPIPAGTDPARVMGLITRDPQSGAWAPVAGVVDFAARTVSADVTHFSPYGVYSYTGSDLDAWYRANGGWFVIENQLLSGDKPYPGCRNLPRALYVNVCIQQANPGDPGLSYLLPADNLLARGPRNDFGAPYRPLKTWLPAGTYRVVHYVFMSEINTDPMYVPCFGWWVKPPQIINLKAGQTVTFGPFSEHDGTSMTSFDVKTCTGMPASGTPVVGQPTSQPPPQPPVETSGVCPAKMNGEWDANLTLRETNDPDLQDEIGNVDTGIFVFQINGNDAQVQIVEPDGARSDPASGSCSVQNGRFVITISETNSNAGLVFKLQFNGDDRMTGEVTVSEGEKYATGDIDMIRRTGSGESSPGDQPVVCTQEVEIINNKYLGACGVSDTQTFELAQRAFVARIRVWHNPEITETDTPYVTITGPDGYNFSGNTAKGGCYAGWCEAMVSLNQYLDPGTYQLSIPTASICADPSGKTTLILYGCFMPGQSSDFTPGCAAMTGVWNTTMMLRSSTNSNVPTGGTRQGVLTLRVEGDSAEVQWTEGGRSSPVVGGTCAVQGDRYQITLNQQVEALLPPGAPLPPPNAQAPLEEVLFPVTFDLQFEGGDRLTGIVTSRADSYEYKSDVVMSRR</sequence>